<comment type="similarity">
    <text evidence="1">Belongs to the acyl-CoA dehydrogenase family.</text>
</comment>
<dbReference type="InterPro" id="IPR006091">
    <property type="entry name" value="Acyl-CoA_Oxase/DH_mid-dom"/>
</dbReference>
<dbReference type="Proteomes" id="UP000002700">
    <property type="component" value="Chromosome I"/>
</dbReference>
<dbReference type="EC" id="1.3.99.-" evidence="7"/>
<dbReference type="EnsemblBacteria" id="ABA48454">
    <property type="protein sequence ID" value="ABA48454"/>
    <property type="gene ID" value="BURPS1710b_0705"/>
</dbReference>
<dbReference type="GO" id="GO:0016627">
    <property type="term" value="F:oxidoreductase activity, acting on the CH-CH group of donors"/>
    <property type="evidence" value="ECO:0007669"/>
    <property type="project" value="InterPro"/>
</dbReference>
<evidence type="ECO:0000259" key="5">
    <source>
        <dbReference type="Pfam" id="PF02770"/>
    </source>
</evidence>
<protein>
    <submittedName>
        <fullName evidence="7">Acyl-CoA dehydrogenase domain protein</fullName>
        <ecNumber evidence="7">1.3.99.-</ecNumber>
    </submittedName>
</protein>
<evidence type="ECO:0000259" key="4">
    <source>
        <dbReference type="Pfam" id="PF00441"/>
    </source>
</evidence>
<dbReference type="PANTHER" id="PTHR42803:SF3">
    <property type="entry name" value="ACYL-COA DEHYDROGENASE-RELATED"/>
    <property type="match status" value="1"/>
</dbReference>
<gene>
    <name evidence="7" type="ordered locus">BURPS1710b_0705</name>
</gene>
<dbReference type="InterPro" id="IPR036250">
    <property type="entry name" value="AcylCo_DH-like_C"/>
</dbReference>
<evidence type="ECO:0000259" key="6">
    <source>
        <dbReference type="Pfam" id="PF12806"/>
    </source>
</evidence>
<keyword evidence="2" id="KW-0285">Flavoprotein</keyword>
<evidence type="ECO:0000256" key="3">
    <source>
        <dbReference type="ARBA" id="ARBA00022827"/>
    </source>
</evidence>
<evidence type="ECO:0000313" key="8">
    <source>
        <dbReference type="Proteomes" id="UP000002700"/>
    </source>
</evidence>
<dbReference type="InterPro" id="IPR025878">
    <property type="entry name" value="Acyl-CoA_dh-like_C_dom"/>
</dbReference>
<accession>Q3JWD4</accession>
<feature type="domain" description="Acyl-CoA dehydrogenase/oxidase C-terminal" evidence="4">
    <location>
        <begin position="330"/>
        <end position="498"/>
    </location>
</feature>
<dbReference type="InterPro" id="IPR009100">
    <property type="entry name" value="AcylCoA_DH/oxidase_NM_dom_sf"/>
</dbReference>
<evidence type="ECO:0000313" key="7">
    <source>
        <dbReference type="EMBL" id="ABA48454.1"/>
    </source>
</evidence>
<feature type="domain" description="Acetyl-CoA dehydrogenase-like C-terminal" evidence="6">
    <location>
        <begin position="522"/>
        <end position="644"/>
    </location>
</feature>
<keyword evidence="7" id="KW-0560">Oxidoreductase</keyword>
<dbReference type="EMBL" id="CP000124">
    <property type="protein sequence ID" value="ABA48454.1"/>
    <property type="molecule type" value="Genomic_DNA"/>
</dbReference>
<feature type="domain" description="Acyl-CoA oxidase/dehydrogenase middle" evidence="5">
    <location>
        <begin position="198"/>
        <end position="306"/>
    </location>
</feature>
<dbReference type="Pfam" id="PF00441">
    <property type="entry name" value="Acyl-CoA_dh_1"/>
    <property type="match status" value="1"/>
</dbReference>
<dbReference type="PANTHER" id="PTHR42803">
    <property type="entry name" value="ACYL-COA DEHYDROGENASE"/>
    <property type="match status" value="1"/>
</dbReference>
<dbReference type="Pfam" id="PF12806">
    <property type="entry name" value="Acyl-CoA_dh_C"/>
    <property type="match status" value="1"/>
</dbReference>
<keyword evidence="3" id="KW-0274">FAD</keyword>
<dbReference type="Gene3D" id="2.40.110.20">
    <property type="match status" value="1"/>
</dbReference>
<dbReference type="Gene3D" id="1.20.140.10">
    <property type="entry name" value="Butyryl-CoA Dehydrogenase, subunit A, domain 3"/>
    <property type="match status" value="1"/>
</dbReference>
<dbReference type="InterPro" id="IPR052166">
    <property type="entry name" value="Diverse_Acyl-CoA_DH"/>
</dbReference>
<dbReference type="KEGG" id="bpm:BURPS1710b_0705"/>
<sequence length="655" mass="72021">MRHRARGRRGRARRAVARRARIVFVHPNPVSVMSAYQVSLRELRFFLWELCDAEAAFLSHAPYRAHDRAYYDRLLERARDFALEIGESYRASDIESCSLRDDGTVRIPADFHALWPRFRDEWAGLLFDRHSAEAGDAPHADVPMVVKQAVFEMLMGANPSFMTYGGFTHPACKLLTLHGTPEQKALRGPLLRYDWDACFCATEPQAGSDMTAVRTVATPLGDGVYAVTGEKVYISAGMHDLTENTLYFVLGRIGSTAPDSFSLSCLIVPRFWRDDATGKLESNHVECVALPRKMGLNGCANAHLVFGRSGTTRAHLLGNRRNVGLLQLVPLMNQARMGTGLFGIGVASSAYLQSVSYARRRVQGRPIDAASDTAAPRVRIVEHGDVQRMLVDMKARVEGCRGLLGKLTAAATRATILEATPGADPADIERARKLQLLLTPICKAFISDQAWRVCETAIQVHGGVGYTDASPVEQNARDVKILSIWEGTNYIQAQDLVREKLGFGRKPLLLRYFRDALDASLARIEPTAPATFAPWFAQLRGAADALARALESIARAVRDGHMHASSQVYTRFLEMFGLVACAWALLEAACIAERRLATREVAAEPAEAAFYRGKVKAARYCFANLLPLAAQHAAAIDALPDIACAITAEELAEVE</sequence>
<dbReference type="AlphaFoldDB" id="Q3JWD4"/>
<dbReference type="SUPFAM" id="SSF56645">
    <property type="entry name" value="Acyl-CoA dehydrogenase NM domain-like"/>
    <property type="match status" value="1"/>
</dbReference>
<organism evidence="7 8">
    <name type="scientific">Burkholderia pseudomallei (strain 1710b)</name>
    <dbReference type="NCBI Taxonomy" id="320372"/>
    <lineage>
        <taxon>Bacteria</taxon>
        <taxon>Pseudomonadati</taxon>
        <taxon>Pseudomonadota</taxon>
        <taxon>Betaproteobacteria</taxon>
        <taxon>Burkholderiales</taxon>
        <taxon>Burkholderiaceae</taxon>
        <taxon>Burkholderia</taxon>
        <taxon>pseudomallei group</taxon>
    </lineage>
</organism>
<dbReference type="HOGENOM" id="CLU_018204_12_2_4"/>
<evidence type="ECO:0000256" key="2">
    <source>
        <dbReference type="ARBA" id="ARBA00022630"/>
    </source>
</evidence>
<evidence type="ECO:0000256" key="1">
    <source>
        <dbReference type="ARBA" id="ARBA00009347"/>
    </source>
</evidence>
<proteinExistence type="inferred from homology"/>
<reference evidence="7 8" key="1">
    <citation type="submission" date="2005-09" db="EMBL/GenBank/DDBJ databases">
        <authorList>
            <person name="Woods D.E."/>
            <person name="Nierman W.C."/>
        </authorList>
    </citation>
    <scope>NUCLEOTIDE SEQUENCE [LARGE SCALE GENOMIC DNA]</scope>
    <source>
        <strain evidence="7 8">1710b</strain>
    </source>
</reference>
<dbReference type="InterPro" id="IPR009075">
    <property type="entry name" value="AcylCo_DH/oxidase_C"/>
</dbReference>
<dbReference type="SUPFAM" id="SSF47203">
    <property type="entry name" value="Acyl-CoA dehydrogenase C-terminal domain-like"/>
    <property type="match status" value="1"/>
</dbReference>
<name>Q3JWD4_BURP1</name>
<dbReference type="Pfam" id="PF02770">
    <property type="entry name" value="Acyl-CoA_dh_M"/>
    <property type="match status" value="1"/>
</dbReference>